<evidence type="ECO:0000313" key="13">
    <source>
        <dbReference type="Proteomes" id="UP000437068"/>
    </source>
</evidence>
<evidence type="ECO:0000313" key="4">
    <source>
        <dbReference type="EMBL" id="KAE9116508.1"/>
    </source>
</evidence>
<accession>A0A6A3SGI4</accession>
<dbReference type="Proteomes" id="UP000460718">
    <property type="component" value="Unassembled WGS sequence"/>
</dbReference>
<dbReference type="Proteomes" id="UP000440732">
    <property type="component" value="Unassembled WGS sequence"/>
</dbReference>
<evidence type="ECO:0000313" key="3">
    <source>
        <dbReference type="EMBL" id="KAE9013859.1"/>
    </source>
</evidence>
<evidence type="ECO:0000313" key="14">
    <source>
        <dbReference type="Proteomes" id="UP000440367"/>
    </source>
</evidence>
<sequence length="70" mass="8003">MWFSVISTQFCHRVWGFTPLCCSRSRFKIGPHIAVVKSHITSCIRTCKVDFDSAPMRICMVSGMDKRPHA</sequence>
<evidence type="ECO:0000313" key="9">
    <source>
        <dbReference type="EMBL" id="KAE9238661.1"/>
    </source>
</evidence>
<dbReference type="EMBL" id="QXGC01000400">
    <property type="protein sequence ID" value="KAE9237560.1"/>
    <property type="molecule type" value="Genomic_DNA"/>
</dbReference>
<dbReference type="Proteomes" id="UP000433483">
    <property type="component" value="Unassembled WGS sequence"/>
</dbReference>
<dbReference type="EMBL" id="QXGA01000402">
    <property type="protein sequence ID" value="KAE9146507.1"/>
    <property type="molecule type" value="Genomic_DNA"/>
</dbReference>
<protein>
    <recommendedName>
        <fullName evidence="20">Secreted protein</fullName>
    </recommendedName>
</protein>
<dbReference type="Proteomes" id="UP000429523">
    <property type="component" value="Unassembled WGS sequence"/>
</dbReference>
<evidence type="ECO:0000313" key="15">
    <source>
        <dbReference type="Proteomes" id="UP000440732"/>
    </source>
</evidence>
<evidence type="ECO:0000313" key="8">
    <source>
        <dbReference type="EMBL" id="KAE9237560.1"/>
    </source>
</evidence>
<feature type="chain" id="PRO_5036165999" description="Secreted protein" evidence="1">
    <location>
        <begin position="17"/>
        <end position="70"/>
    </location>
</feature>
<keyword evidence="1" id="KW-0732">Signal</keyword>
<evidence type="ECO:0000313" key="7">
    <source>
        <dbReference type="EMBL" id="KAE9215452.1"/>
    </source>
</evidence>
<keyword evidence="12" id="KW-1185">Reference proteome</keyword>
<evidence type="ECO:0000313" key="11">
    <source>
        <dbReference type="Proteomes" id="UP000429523"/>
    </source>
</evidence>
<gene>
    <name evidence="10" type="ORF">PF001_g8623</name>
    <name evidence="9" type="ORF">PF002_g10594</name>
    <name evidence="8" type="ORF">PF004_g8545</name>
    <name evidence="7" type="ORF">PF005_g9428</name>
    <name evidence="6" type="ORF">PF006_g8721</name>
    <name evidence="4" type="ORF">PF007_g9642</name>
    <name evidence="2" type="ORF">PF009_g10547</name>
    <name evidence="5" type="ORF">PF010_g8849</name>
    <name evidence="3" type="ORF">PF011_g8304</name>
</gene>
<evidence type="ECO:0000313" key="18">
    <source>
        <dbReference type="Proteomes" id="UP000476176"/>
    </source>
</evidence>
<dbReference type="EMBL" id="QXGD01000467">
    <property type="protein sequence ID" value="KAE9238661.1"/>
    <property type="molecule type" value="Genomic_DNA"/>
</dbReference>
<evidence type="ECO:0000313" key="19">
    <source>
        <dbReference type="Proteomes" id="UP000488956"/>
    </source>
</evidence>
<dbReference type="EMBL" id="QXFW01000388">
    <property type="protein sequence ID" value="KAE9013859.1"/>
    <property type="molecule type" value="Genomic_DNA"/>
</dbReference>
<organism evidence="4 16">
    <name type="scientific">Phytophthora fragariae</name>
    <dbReference type="NCBI Taxonomy" id="53985"/>
    <lineage>
        <taxon>Eukaryota</taxon>
        <taxon>Sar</taxon>
        <taxon>Stramenopiles</taxon>
        <taxon>Oomycota</taxon>
        <taxon>Peronosporomycetes</taxon>
        <taxon>Peronosporales</taxon>
        <taxon>Peronosporaceae</taxon>
        <taxon>Phytophthora</taxon>
    </lineage>
</organism>
<evidence type="ECO:0000313" key="16">
    <source>
        <dbReference type="Proteomes" id="UP000441208"/>
    </source>
</evidence>
<dbReference type="EMBL" id="QXGF01000477">
    <property type="protein sequence ID" value="KAE8939616.1"/>
    <property type="molecule type" value="Genomic_DNA"/>
</dbReference>
<name>A0A6A3SGI4_9STRA</name>
<proteinExistence type="predicted"/>
<evidence type="ECO:0008006" key="20">
    <source>
        <dbReference type="Google" id="ProtNLM"/>
    </source>
</evidence>
<evidence type="ECO:0000313" key="17">
    <source>
        <dbReference type="Proteomes" id="UP000460718"/>
    </source>
</evidence>
<reference evidence="11 12" key="1">
    <citation type="submission" date="2018-08" db="EMBL/GenBank/DDBJ databases">
        <title>Genomic investigation of the strawberry pathogen Phytophthora fragariae indicates pathogenicity is determined by transcriptional variation in three key races.</title>
        <authorList>
            <person name="Adams T.M."/>
            <person name="Armitage A.D."/>
            <person name="Sobczyk M.K."/>
            <person name="Bates H.J."/>
            <person name="Dunwell J.M."/>
            <person name="Nellist C.F."/>
            <person name="Harrison R.J."/>
        </authorList>
    </citation>
    <scope>NUCLEOTIDE SEQUENCE [LARGE SCALE GENOMIC DNA]</scope>
    <source>
        <strain evidence="10 13">A4</strain>
        <strain evidence="9 14">BC-1</strain>
        <strain evidence="8 18">BC-23</strain>
        <strain evidence="7 12">NOV-27</strain>
        <strain evidence="6 15">NOV-5</strain>
        <strain evidence="4 16">NOV-71</strain>
        <strain evidence="2 11">NOV-9</strain>
        <strain evidence="5 19">ONT-3</strain>
        <strain evidence="3 17">SCRP245</strain>
    </source>
</reference>
<dbReference type="Proteomes" id="UP000476176">
    <property type="component" value="Unassembled WGS sequence"/>
</dbReference>
<evidence type="ECO:0000313" key="2">
    <source>
        <dbReference type="EMBL" id="KAE8939616.1"/>
    </source>
</evidence>
<evidence type="ECO:0000256" key="1">
    <source>
        <dbReference type="SAM" id="SignalP"/>
    </source>
</evidence>
<evidence type="ECO:0000313" key="12">
    <source>
        <dbReference type="Proteomes" id="UP000433483"/>
    </source>
</evidence>
<evidence type="ECO:0000313" key="6">
    <source>
        <dbReference type="EMBL" id="KAE9146507.1"/>
    </source>
</evidence>
<dbReference type="Proteomes" id="UP000440367">
    <property type="component" value="Unassembled WGS sequence"/>
</dbReference>
<dbReference type="Proteomes" id="UP000488956">
    <property type="component" value="Unassembled WGS sequence"/>
</dbReference>
<dbReference type="EMBL" id="QXFZ01000437">
    <property type="protein sequence ID" value="KAE9116508.1"/>
    <property type="molecule type" value="Genomic_DNA"/>
</dbReference>
<dbReference type="AlphaFoldDB" id="A0A6A3SGI4"/>
<evidence type="ECO:0000313" key="10">
    <source>
        <dbReference type="EMBL" id="KAE9313690.1"/>
    </source>
</evidence>
<comment type="caution">
    <text evidence="4">The sequence shown here is derived from an EMBL/GenBank/DDBJ whole genome shotgun (WGS) entry which is preliminary data.</text>
</comment>
<dbReference type="EMBL" id="QXGE01000395">
    <property type="protein sequence ID" value="KAE9313690.1"/>
    <property type="molecule type" value="Genomic_DNA"/>
</dbReference>
<feature type="signal peptide" evidence="1">
    <location>
        <begin position="1"/>
        <end position="16"/>
    </location>
</feature>
<dbReference type="Proteomes" id="UP000441208">
    <property type="component" value="Unassembled WGS sequence"/>
</dbReference>
<dbReference type="Proteomes" id="UP000437068">
    <property type="component" value="Unassembled WGS sequence"/>
</dbReference>
<dbReference type="EMBL" id="QXGB01000424">
    <property type="protein sequence ID" value="KAE9215452.1"/>
    <property type="molecule type" value="Genomic_DNA"/>
</dbReference>
<dbReference type="EMBL" id="QXFX01000411">
    <property type="protein sequence ID" value="KAE9116739.1"/>
    <property type="molecule type" value="Genomic_DNA"/>
</dbReference>
<evidence type="ECO:0000313" key="5">
    <source>
        <dbReference type="EMBL" id="KAE9116739.1"/>
    </source>
</evidence>